<keyword evidence="2" id="KW-1003">Cell membrane</keyword>
<dbReference type="PANTHER" id="PTHR47089:SF1">
    <property type="entry name" value="GUANOSINE ABC TRANSPORTER PERMEASE PROTEIN NUPP"/>
    <property type="match status" value="1"/>
</dbReference>
<evidence type="ECO:0000256" key="3">
    <source>
        <dbReference type="ARBA" id="ARBA00022692"/>
    </source>
</evidence>
<feature type="transmembrane region" description="Helical" evidence="7">
    <location>
        <begin position="106"/>
        <end position="125"/>
    </location>
</feature>
<feature type="transmembrane region" description="Helical" evidence="7">
    <location>
        <begin position="289"/>
        <end position="309"/>
    </location>
</feature>
<feature type="transmembrane region" description="Helical" evidence="7">
    <location>
        <begin position="130"/>
        <end position="148"/>
    </location>
</feature>
<evidence type="ECO:0000256" key="5">
    <source>
        <dbReference type="ARBA" id="ARBA00023136"/>
    </source>
</evidence>
<evidence type="ECO:0000313" key="9">
    <source>
        <dbReference type="Proteomes" id="UP000232163"/>
    </source>
</evidence>
<sequence>MERMRIVITLALVAATALALVCLVVLLVKGPAEVMPALGSLLNGIAGSPTAIGATGKTLTPILLIGTAACLSFRAGQFDVGQLGQFVLGGVFAGAVAPIVAAPGPIVIVVALAAGALAGGLWSLLISRAALVAGVQLVVMSLIANYLAEGLGRMLTRTLFQDPNTYSVIATQTISEQAWLPILLPRTSFHSGIIFAFVLIGLAFVVVRGTVLGHRLTMFGLNPVAAALSGVDAPRFQSRLQAATGAICGLAGAIEVMGHFHRYQDASLGGANSVAWTGVIAAILVSGRVLAVLPASLLLAALTTGFAGIQRDLGIPSGLGVLMAGLVVITAAFMARSGGNRIRPSSGRAPDKQSANSDEGNGQNSAGEIAPVGAELQAESVGER</sequence>
<feature type="transmembrane region" description="Helical" evidence="7">
    <location>
        <begin position="315"/>
        <end position="335"/>
    </location>
</feature>
<dbReference type="RefSeq" id="WP_100002963.1">
    <property type="nucleotide sequence ID" value="NZ_CP017943.1"/>
</dbReference>
<dbReference type="Proteomes" id="UP000232163">
    <property type="component" value="Unassembled WGS sequence"/>
</dbReference>
<evidence type="ECO:0000313" key="8">
    <source>
        <dbReference type="EMBL" id="PIO44495.1"/>
    </source>
</evidence>
<comment type="caution">
    <text evidence="8">The sequence shown here is derived from an EMBL/GenBank/DDBJ whole genome shotgun (WGS) entry which is preliminary data.</text>
</comment>
<accession>A0A2N9VYC7</accession>
<keyword evidence="9" id="KW-1185">Reference proteome</keyword>
<name>A0A2N9VYC7_9HYPH</name>
<dbReference type="GO" id="GO:0005886">
    <property type="term" value="C:plasma membrane"/>
    <property type="evidence" value="ECO:0007669"/>
    <property type="project" value="UniProtKB-SubCell"/>
</dbReference>
<dbReference type="GO" id="GO:0022857">
    <property type="term" value="F:transmembrane transporter activity"/>
    <property type="evidence" value="ECO:0007669"/>
    <property type="project" value="InterPro"/>
</dbReference>
<keyword evidence="5 7" id="KW-0472">Membrane</keyword>
<feature type="transmembrane region" description="Helical" evidence="7">
    <location>
        <begin position="83"/>
        <end position="100"/>
    </location>
</feature>
<evidence type="ECO:0008006" key="10">
    <source>
        <dbReference type="Google" id="ProtNLM"/>
    </source>
</evidence>
<evidence type="ECO:0000256" key="7">
    <source>
        <dbReference type="SAM" id="Phobius"/>
    </source>
</evidence>
<proteinExistence type="predicted"/>
<feature type="region of interest" description="Disordered" evidence="6">
    <location>
        <begin position="340"/>
        <end position="384"/>
    </location>
</feature>
<gene>
    <name evidence="8" type="ORF">B5P45_11475</name>
</gene>
<dbReference type="Pfam" id="PF02653">
    <property type="entry name" value="BPD_transp_2"/>
    <property type="match status" value="1"/>
</dbReference>
<evidence type="ECO:0000256" key="2">
    <source>
        <dbReference type="ARBA" id="ARBA00022475"/>
    </source>
</evidence>
<keyword evidence="4 7" id="KW-1133">Transmembrane helix</keyword>
<feature type="transmembrane region" description="Helical" evidence="7">
    <location>
        <begin position="52"/>
        <end position="71"/>
    </location>
</feature>
<dbReference type="InterPro" id="IPR001851">
    <property type="entry name" value="ABC_transp_permease"/>
</dbReference>
<comment type="subcellular location">
    <subcellularLocation>
        <location evidence="1">Cell membrane</location>
        <topology evidence="1">Multi-pass membrane protein</topology>
    </subcellularLocation>
</comment>
<reference evidence="9" key="1">
    <citation type="journal article" date="2017" name="Int J Environ Stud">
        <title>Does the Miocene-Pliocene relict legume Oxytropis triphylla form nitrogen-fixing nodules with a combination of bacterial strains?</title>
        <authorList>
            <person name="Safronova V."/>
            <person name="Belimov A."/>
            <person name="Sazanova A."/>
            <person name="Kuznetsova I."/>
            <person name="Popova J."/>
            <person name="Andronov E."/>
            <person name="Verkhozina A."/>
            <person name="Tikhonovich I."/>
        </authorList>
    </citation>
    <scope>NUCLEOTIDE SEQUENCE [LARGE SCALE GENOMIC DNA]</scope>
    <source>
        <strain evidence="9">Tri-38</strain>
    </source>
</reference>
<dbReference type="PANTHER" id="PTHR47089">
    <property type="entry name" value="ABC TRANSPORTER, PERMEASE PROTEIN"/>
    <property type="match status" value="1"/>
</dbReference>
<organism evidence="8 9">
    <name type="scientific">Phyllobacterium zundukense</name>
    <dbReference type="NCBI Taxonomy" id="1867719"/>
    <lineage>
        <taxon>Bacteria</taxon>
        <taxon>Pseudomonadati</taxon>
        <taxon>Pseudomonadota</taxon>
        <taxon>Alphaproteobacteria</taxon>
        <taxon>Hyphomicrobiales</taxon>
        <taxon>Phyllobacteriaceae</taxon>
        <taxon>Phyllobacterium</taxon>
    </lineage>
</organism>
<feature type="transmembrane region" description="Helical" evidence="7">
    <location>
        <begin position="189"/>
        <end position="211"/>
    </location>
</feature>
<feature type="compositionally biased region" description="Polar residues" evidence="6">
    <location>
        <begin position="353"/>
        <end position="366"/>
    </location>
</feature>
<keyword evidence="3 7" id="KW-0812">Transmembrane</keyword>
<dbReference type="CDD" id="cd06580">
    <property type="entry name" value="TM_PBP1_transp_TpRbsC_like"/>
    <property type="match status" value="1"/>
</dbReference>
<evidence type="ECO:0000256" key="6">
    <source>
        <dbReference type="SAM" id="MobiDB-lite"/>
    </source>
</evidence>
<protein>
    <recommendedName>
        <fullName evidence="10">ABC transporter permease</fullName>
    </recommendedName>
</protein>
<dbReference type="OrthoDB" id="9809785at2"/>
<evidence type="ECO:0000256" key="4">
    <source>
        <dbReference type="ARBA" id="ARBA00022989"/>
    </source>
</evidence>
<dbReference type="EMBL" id="MZMT01000028">
    <property type="protein sequence ID" value="PIO44495.1"/>
    <property type="molecule type" value="Genomic_DNA"/>
</dbReference>
<dbReference type="AlphaFoldDB" id="A0A2N9VYC7"/>
<evidence type="ECO:0000256" key="1">
    <source>
        <dbReference type="ARBA" id="ARBA00004651"/>
    </source>
</evidence>